<dbReference type="Gene3D" id="2.30.29.30">
    <property type="entry name" value="Pleckstrin-homology domain (PH domain)/Phosphotyrosine-binding domain (PTB)"/>
    <property type="match status" value="1"/>
</dbReference>
<protein>
    <submittedName>
        <fullName evidence="7">FERM domain-containing protein</fullName>
    </submittedName>
</protein>
<evidence type="ECO:0000256" key="2">
    <source>
        <dbReference type="ARBA" id="ARBA00022490"/>
    </source>
</evidence>
<dbReference type="InterPro" id="IPR021774">
    <property type="entry name" value="CUPID"/>
</dbReference>
<evidence type="ECO:0000256" key="3">
    <source>
        <dbReference type="ARBA" id="ARBA00023054"/>
    </source>
</evidence>
<dbReference type="PROSITE" id="PS50057">
    <property type="entry name" value="FERM_3"/>
    <property type="match status" value="1"/>
</dbReference>
<feature type="compositionally biased region" description="Basic and acidic residues" evidence="4">
    <location>
        <begin position="495"/>
        <end position="523"/>
    </location>
</feature>
<dbReference type="Pfam" id="PF11819">
    <property type="entry name" value="CUPID"/>
    <property type="match status" value="1"/>
</dbReference>
<dbReference type="PANTHER" id="PTHR46079">
    <property type="entry name" value="FERM DOMAIN-CONTAINING PROTEIN 4"/>
    <property type="match status" value="1"/>
</dbReference>
<organism evidence="6 7">
    <name type="scientific">Globodera rostochiensis</name>
    <name type="common">Golden nematode worm</name>
    <name type="synonym">Heterodera rostochiensis</name>
    <dbReference type="NCBI Taxonomy" id="31243"/>
    <lineage>
        <taxon>Eukaryota</taxon>
        <taxon>Metazoa</taxon>
        <taxon>Ecdysozoa</taxon>
        <taxon>Nematoda</taxon>
        <taxon>Chromadorea</taxon>
        <taxon>Rhabditida</taxon>
        <taxon>Tylenchina</taxon>
        <taxon>Tylenchomorpha</taxon>
        <taxon>Tylenchoidea</taxon>
        <taxon>Heteroderidae</taxon>
        <taxon>Heteroderinae</taxon>
        <taxon>Globodera</taxon>
    </lineage>
</organism>
<feature type="compositionally biased region" description="Low complexity" evidence="4">
    <location>
        <begin position="845"/>
        <end position="855"/>
    </location>
</feature>
<feature type="compositionally biased region" description="Low complexity" evidence="4">
    <location>
        <begin position="872"/>
        <end position="884"/>
    </location>
</feature>
<evidence type="ECO:0000313" key="6">
    <source>
        <dbReference type="Proteomes" id="UP000887572"/>
    </source>
</evidence>
<reference evidence="7" key="1">
    <citation type="submission" date="2022-11" db="UniProtKB">
        <authorList>
            <consortium name="WormBaseParasite"/>
        </authorList>
    </citation>
    <scope>IDENTIFICATION</scope>
</reference>
<dbReference type="WBParaSite" id="Gr19_v10_g16532.t1">
    <property type="protein sequence ID" value="Gr19_v10_g16532.t1"/>
    <property type="gene ID" value="Gr19_v10_g16532"/>
</dbReference>
<proteinExistence type="predicted"/>
<feature type="domain" description="FERM" evidence="5">
    <location>
        <begin position="12"/>
        <end position="370"/>
    </location>
</feature>
<feature type="region of interest" description="Disordered" evidence="4">
    <location>
        <begin position="481"/>
        <end position="523"/>
    </location>
</feature>
<dbReference type="PANTHER" id="PTHR46079:SF2">
    <property type="entry name" value="FERM DOMAIN-CONTAINING PROTEIN"/>
    <property type="match status" value="1"/>
</dbReference>
<feature type="region of interest" description="Disordered" evidence="4">
    <location>
        <begin position="1142"/>
        <end position="1169"/>
    </location>
</feature>
<dbReference type="SUPFAM" id="SSF50729">
    <property type="entry name" value="PH domain-like"/>
    <property type="match status" value="1"/>
</dbReference>
<dbReference type="GO" id="GO:0090162">
    <property type="term" value="P:establishment of epithelial cell polarity"/>
    <property type="evidence" value="ECO:0007669"/>
    <property type="project" value="InterPro"/>
</dbReference>
<name>A0A914HGZ7_GLORO</name>
<dbReference type="Proteomes" id="UP000887572">
    <property type="component" value="Unplaced"/>
</dbReference>
<dbReference type="GO" id="GO:0005737">
    <property type="term" value="C:cytoplasm"/>
    <property type="evidence" value="ECO:0007669"/>
    <property type="project" value="UniProtKB-SubCell"/>
</dbReference>
<comment type="subcellular location">
    <subcellularLocation>
        <location evidence="1">Cytoplasm</location>
    </subcellularLocation>
</comment>
<dbReference type="InterPro" id="IPR011993">
    <property type="entry name" value="PH-like_dom_sf"/>
</dbReference>
<feature type="compositionally biased region" description="Polar residues" evidence="4">
    <location>
        <begin position="1145"/>
        <end position="1156"/>
    </location>
</feature>
<feature type="compositionally biased region" description="Low complexity" evidence="4">
    <location>
        <begin position="795"/>
        <end position="833"/>
    </location>
</feature>
<keyword evidence="2" id="KW-0963">Cytoplasm</keyword>
<accession>A0A914HGZ7</accession>
<evidence type="ECO:0000313" key="7">
    <source>
        <dbReference type="WBParaSite" id="Gr19_v10_g16532.t1"/>
    </source>
</evidence>
<feature type="compositionally biased region" description="Gly residues" evidence="4">
    <location>
        <begin position="1157"/>
        <end position="1169"/>
    </location>
</feature>
<dbReference type="InterPro" id="IPR000299">
    <property type="entry name" value="FERM_domain"/>
</dbReference>
<feature type="region of interest" description="Disordered" evidence="4">
    <location>
        <begin position="795"/>
        <end position="898"/>
    </location>
</feature>
<evidence type="ECO:0000259" key="5">
    <source>
        <dbReference type="PROSITE" id="PS50057"/>
    </source>
</evidence>
<dbReference type="AlphaFoldDB" id="A0A914HGZ7"/>
<feature type="region of interest" description="Disordered" evidence="4">
    <location>
        <begin position="932"/>
        <end position="951"/>
    </location>
</feature>
<evidence type="ECO:0000256" key="4">
    <source>
        <dbReference type="SAM" id="MobiDB-lite"/>
    </source>
</evidence>
<dbReference type="InterPro" id="IPR047176">
    <property type="entry name" value="FRMD4A/B"/>
</dbReference>
<keyword evidence="3" id="KW-0175">Coiled coil</keyword>
<evidence type="ECO:0000256" key="1">
    <source>
        <dbReference type="ARBA" id="ARBA00004496"/>
    </source>
</evidence>
<sequence length="1169" mass="127831">MAKCFSSGVPSLLCRVHLANGEVLPVWMASVQQFVDELEQKVLELLGLGDDTGEEAETTTLLGLAHVKGKDVQWLKRGVRMQDFGIPLTKCHQNVAPGDDALALQMDLHLLIKFVPPSVCSLAEPVVALLFFHHARMQFFKGQIHLAIEQYIRCWVCLLLLSESNMAPMDNDDRSIVELFPPPPVPLLRHFQLGLDDVQQMVHDQFRTMRAQQSDPMEMLVEFLQLCASAPLFGCSFFSVRDKSGNDWSLALNGRAMAQLDPLDPYRPKRVWGWNSVGNFHRNGETEFVLEMLSTNKMARHASLVYPLRKQPSPSLPSCHSPPALSQWTAASTNSPRAPHRICFRCEHPRQCQSLWEFAVAQHRWHLHSNCREMGTKLHFTQNSEAVRRQLVARLRKHFLPSTEEDALSLASIGAKFTPSLLSAATSSSSIASSSSSFSSLSLPFPSASSSSSSFPLLLHFPCRMPAARVADRSPMAHLPMRESARSQQQHHHQTKESLPEEEVEPKQHEQQKMNAPKSKEECHRENEICTRLMELRERLEEQLITRLEELKGICVVEGDLTGQLPKEIYKCLLPDEMEPTVKRRVGTTFKFPQEVLTIRRQNDDNDNGNDEPDEDRQLSQLSAEIELNRRIVAAAERLAKDKSANKSVRKKRRKDLQAAAQRLRSLEKGLHRMRLSSSKPDVSSMAMAEGTAAASAASIGRQSGSGFSLNSLKAWPNFYHTLRMSNNTKSCPATPRGSVPDLSMTNAAAVSPAAADNVNGASDNCRRTTPSTAKKLHKMLSRDHLISNQPVVSVSISQHSEVPSSSSSSSLSGHPSSSSGISSAAPSLSSSSNLLIMAPPPVPSRRSSSGSSISAGGGGGRPTPPHHRRGTTTTTTKNSSSPTEFDRTEAAARQQQQQSACGNHLYANIGYQSSSPYKSAYRQCQFPTIHQQMSPPPLSAHRQPPMTSSTSFSALKNVASCRPCTSSSASSLLAAAASTQLGQIVRRLDAAHPLRVPLIVGRAGGVQGGQAHSTGSLDRRLRRVPTTTTMKMASSTTSASAICPPAFHQLPPPPLSRTTAIEELVERDQLVTTFPAVSDRCDNGTIIQLLKASSDFARFRSISAVLDKSARGDCSEMHFPRPNDRMEALLASIHRQSRVGSIASDISTNSATPNNDGGGGGGTTTTLV</sequence>
<keyword evidence="6" id="KW-1185">Reference proteome</keyword>